<keyword evidence="3" id="KW-1185">Reference proteome</keyword>
<sequence>MTACRLSSGVLSGLGVTKAAAQAHVTAALVDSPAVTPPAAGPPGAPEAPRRSPR</sequence>
<name>Q0RQW8_FRAAA</name>
<dbReference type="KEGG" id="fal:FRAAL1396"/>
<dbReference type="HOGENOM" id="CLU_3043659_0_0_11"/>
<dbReference type="EMBL" id="CT573213">
    <property type="protein sequence ID" value="CAJ60055.1"/>
    <property type="molecule type" value="Genomic_DNA"/>
</dbReference>
<evidence type="ECO:0000313" key="3">
    <source>
        <dbReference type="Proteomes" id="UP000000657"/>
    </source>
</evidence>
<dbReference type="STRING" id="326424.FRAAL1396"/>
<protein>
    <submittedName>
        <fullName evidence="2">Uncharacterized protein</fullName>
    </submittedName>
</protein>
<reference evidence="2 3" key="1">
    <citation type="journal article" date="2007" name="Genome Res.">
        <title>Genome characteristics of facultatively symbiotic Frankia sp. strains reflect host range and host plant biogeography.</title>
        <authorList>
            <person name="Normand P."/>
            <person name="Lapierre P."/>
            <person name="Tisa L.S."/>
            <person name="Gogarten J.P."/>
            <person name="Alloisio N."/>
            <person name="Bagnarol E."/>
            <person name="Bassi C.A."/>
            <person name="Berry A.M."/>
            <person name="Bickhart D.M."/>
            <person name="Choisne N."/>
            <person name="Couloux A."/>
            <person name="Cournoyer B."/>
            <person name="Cruveiller S."/>
            <person name="Daubin V."/>
            <person name="Demange N."/>
            <person name="Francino M.P."/>
            <person name="Goltsman E."/>
            <person name="Huang Y."/>
            <person name="Kopp O.R."/>
            <person name="Labarre L."/>
            <person name="Lapidus A."/>
            <person name="Lavire C."/>
            <person name="Marechal J."/>
            <person name="Martinez M."/>
            <person name="Mastronunzio J.E."/>
            <person name="Mullin B.C."/>
            <person name="Niemann J."/>
            <person name="Pujic P."/>
            <person name="Rawnsley T."/>
            <person name="Rouy Z."/>
            <person name="Schenowitz C."/>
            <person name="Sellstedt A."/>
            <person name="Tavares F."/>
            <person name="Tomkins J.P."/>
            <person name="Vallenet D."/>
            <person name="Valverde C."/>
            <person name="Wall L.G."/>
            <person name="Wang Y."/>
            <person name="Medigue C."/>
            <person name="Benson D.R."/>
        </authorList>
    </citation>
    <scope>NUCLEOTIDE SEQUENCE [LARGE SCALE GENOMIC DNA]</scope>
    <source>
        <strain evidence="3">DSM 45986 / CECT 9034 / ACN14a</strain>
    </source>
</reference>
<evidence type="ECO:0000256" key="1">
    <source>
        <dbReference type="SAM" id="MobiDB-lite"/>
    </source>
</evidence>
<evidence type="ECO:0000313" key="2">
    <source>
        <dbReference type="EMBL" id="CAJ60055.1"/>
    </source>
</evidence>
<gene>
    <name evidence="2" type="ordered locus">FRAAL1396</name>
</gene>
<dbReference type="AlphaFoldDB" id="Q0RQW8"/>
<dbReference type="Proteomes" id="UP000000657">
    <property type="component" value="Chromosome"/>
</dbReference>
<accession>Q0RQW8</accession>
<feature type="compositionally biased region" description="Pro residues" evidence="1">
    <location>
        <begin position="35"/>
        <end position="46"/>
    </location>
</feature>
<organism evidence="2 3">
    <name type="scientific">Frankia alni (strain DSM 45986 / CECT 9034 / ACN14a)</name>
    <dbReference type="NCBI Taxonomy" id="326424"/>
    <lineage>
        <taxon>Bacteria</taxon>
        <taxon>Bacillati</taxon>
        <taxon>Actinomycetota</taxon>
        <taxon>Actinomycetes</taxon>
        <taxon>Frankiales</taxon>
        <taxon>Frankiaceae</taxon>
        <taxon>Frankia</taxon>
    </lineage>
</organism>
<feature type="region of interest" description="Disordered" evidence="1">
    <location>
        <begin position="33"/>
        <end position="54"/>
    </location>
</feature>
<proteinExistence type="predicted"/>